<proteinExistence type="predicted"/>
<protein>
    <submittedName>
        <fullName evidence="1">Uncharacterized protein</fullName>
    </submittedName>
</protein>
<evidence type="ECO:0000313" key="1">
    <source>
        <dbReference type="EnsemblPlants" id="TuG1812G0600003474.01.T01.cds264180"/>
    </source>
</evidence>
<organism evidence="1 2">
    <name type="scientific">Triticum urartu</name>
    <name type="common">Red wild einkorn</name>
    <name type="synonym">Crithodium urartu</name>
    <dbReference type="NCBI Taxonomy" id="4572"/>
    <lineage>
        <taxon>Eukaryota</taxon>
        <taxon>Viridiplantae</taxon>
        <taxon>Streptophyta</taxon>
        <taxon>Embryophyta</taxon>
        <taxon>Tracheophyta</taxon>
        <taxon>Spermatophyta</taxon>
        <taxon>Magnoliopsida</taxon>
        <taxon>Liliopsida</taxon>
        <taxon>Poales</taxon>
        <taxon>Poaceae</taxon>
        <taxon>BOP clade</taxon>
        <taxon>Pooideae</taxon>
        <taxon>Triticodae</taxon>
        <taxon>Triticeae</taxon>
        <taxon>Triticinae</taxon>
        <taxon>Triticum</taxon>
    </lineage>
</organism>
<reference evidence="1" key="2">
    <citation type="submission" date="2018-03" db="EMBL/GenBank/DDBJ databases">
        <title>The Triticum urartu genome reveals the dynamic nature of wheat genome evolution.</title>
        <authorList>
            <person name="Ling H."/>
            <person name="Ma B."/>
            <person name="Shi X."/>
            <person name="Liu H."/>
            <person name="Dong L."/>
            <person name="Sun H."/>
            <person name="Cao Y."/>
            <person name="Gao Q."/>
            <person name="Zheng S."/>
            <person name="Li Y."/>
            <person name="Yu Y."/>
            <person name="Du H."/>
            <person name="Qi M."/>
            <person name="Li Y."/>
            <person name="Yu H."/>
            <person name="Cui Y."/>
            <person name="Wang N."/>
            <person name="Chen C."/>
            <person name="Wu H."/>
            <person name="Zhao Y."/>
            <person name="Zhang J."/>
            <person name="Li Y."/>
            <person name="Zhou W."/>
            <person name="Zhang B."/>
            <person name="Hu W."/>
            <person name="Eijk M."/>
            <person name="Tang J."/>
            <person name="Witsenboer H."/>
            <person name="Zhao S."/>
            <person name="Li Z."/>
            <person name="Zhang A."/>
            <person name="Wang D."/>
            <person name="Liang C."/>
        </authorList>
    </citation>
    <scope>NUCLEOTIDE SEQUENCE [LARGE SCALE GENOMIC DNA]</scope>
    <source>
        <strain evidence="1">cv. G1812</strain>
    </source>
</reference>
<dbReference type="Proteomes" id="UP000015106">
    <property type="component" value="Chromosome 6"/>
</dbReference>
<accession>A0A8R7QWI0</accession>
<dbReference type="AlphaFoldDB" id="A0A8R7QWI0"/>
<keyword evidence="2" id="KW-1185">Reference proteome</keyword>
<evidence type="ECO:0000313" key="2">
    <source>
        <dbReference type="Proteomes" id="UP000015106"/>
    </source>
</evidence>
<dbReference type="EnsemblPlants" id="TuG1812G0600003474.01.T01">
    <property type="protein sequence ID" value="TuG1812G0600003474.01.T01.cds264180"/>
    <property type="gene ID" value="TuG1812G0600003474.01"/>
</dbReference>
<reference evidence="2" key="1">
    <citation type="journal article" date="2013" name="Nature">
        <title>Draft genome of the wheat A-genome progenitor Triticum urartu.</title>
        <authorList>
            <person name="Ling H.Q."/>
            <person name="Zhao S."/>
            <person name="Liu D."/>
            <person name="Wang J."/>
            <person name="Sun H."/>
            <person name="Zhang C."/>
            <person name="Fan H."/>
            <person name="Li D."/>
            <person name="Dong L."/>
            <person name="Tao Y."/>
            <person name="Gao C."/>
            <person name="Wu H."/>
            <person name="Li Y."/>
            <person name="Cui Y."/>
            <person name="Guo X."/>
            <person name="Zheng S."/>
            <person name="Wang B."/>
            <person name="Yu K."/>
            <person name="Liang Q."/>
            <person name="Yang W."/>
            <person name="Lou X."/>
            <person name="Chen J."/>
            <person name="Feng M."/>
            <person name="Jian J."/>
            <person name="Zhang X."/>
            <person name="Luo G."/>
            <person name="Jiang Y."/>
            <person name="Liu J."/>
            <person name="Wang Z."/>
            <person name="Sha Y."/>
            <person name="Zhang B."/>
            <person name="Wu H."/>
            <person name="Tang D."/>
            <person name="Shen Q."/>
            <person name="Xue P."/>
            <person name="Zou S."/>
            <person name="Wang X."/>
            <person name="Liu X."/>
            <person name="Wang F."/>
            <person name="Yang Y."/>
            <person name="An X."/>
            <person name="Dong Z."/>
            <person name="Zhang K."/>
            <person name="Zhang X."/>
            <person name="Luo M.C."/>
            <person name="Dvorak J."/>
            <person name="Tong Y."/>
            <person name="Wang J."/>
            <person name="Yang H."/>
            <person name="Li Z."/>
            <person name="Wang D."/>
            <person name="Zhang A."/>
            <person name="Wang J."/>
        </authorList>
    </citation>
    <scope>NUCLEOTIDE SEQUENCE</scope>
    <source>
        <strain evidence="2">cv. G1812</strain>
    </source>
</reference>
<sequence>MGKRNPNSVKKSIWQIFCGCSSPKTKD</sequence>
<dbReference type="Gramene" id="TuG1812G0600003474.01.T01">
    <property type="protein sequence ID" value="TuG1812G0600003474.01.T01.cds264180"/>
    <property type="gene ID" value="TuG1812G0600003474.01"/>
</dbReference>
<reference evidence="1" key="3">
    <citation type="submission" date="2022-06" db="UniProtKB">
        <authorList>
            <consortium name="EnsemblPlants"/>
        </authorList>
    </citation>
    <scope>IDENTIFICATION</scope>
</reference>
<name>A0A8R7QWI0_TRIUA</name>